<organism evidence="2 3">
    <name type="scientific">Auricularia subglabra (strain TFB-10046 / SS5)</name>
    <name type="common">White-rot fungus</name>
    <name type="synonym">Auricularia delicata (strain TFB10046)</name>
    <dbReference type="NCBI Taxonomy" id="717982"/>
    <lineage>
        <taxon>Eukaryota</taxon>
        <taxon>Fungi</taxon>
        <taxon>Dikarya</taxon>
        <taxon>Basidiomycota</taxon>
        <taxon>Agaricomycotina</taxon>
        <taxon>Agaricomycetes</taxon>
        <taxon>Auriculariales</taxon>
        <taxon>Auriculariaceae</taxon>
        <taxon>Auricularia</taxon>
    </lineage>
</organism>
<dbReference type="KEGG" id="adl:AURDEDRAFT_173387"/>
<dbReference type="PANTHER" id="PTHR14208">
    <property type="entry name" value="BASIC LEUCINE ZIPPER AND W2 DOMAIN-CONTAINING PROTEIN"/>
    <property type="match status" value="1"/>
</dbReference>
<dbReference type="GO" id="GO:0016020">
    <property type="term" value="C:membrane"/>
    <property type="evidence" value="ECO:0007669"/>
    <property type="project" value="TreeGrafter"/>
</dbReference>
<dbReference type="SMART" id="SM00515">
    <property type="entry name" value="eIF5C"/>
    <property type="match status" value="1"/>
</dbReference>
<evidence type="ECO:0000313" key="3">
    <source>
        <dbReference type="Proteomes" id="UP000006514"/>
    </source>
</evidence>
<dbReference type="InterPro" id="IPR016024">
    <property type="entry name" value="ARM-type_fold"/>
</dbReference>
<dbReference type="GO" id="GO:0005737">
    <property type="term" value="C:cytoplasm"/>
    <property type="evidence" value="ECO:0007669"/>
    <property type="project" value="TreeGrafter"/>
</dbReference>
<gene>
    <name evidence="2" type="ORF">AURDEDRAFT_173387</name>
</gene>
<dbReference type="OrthoDB" id="1727522at2759"/>
<dbReference type="Pfam" id="PF02020">
    <property type="entry name" value="W2"/>
    <property type="match status" value="1"/>
</dbReference>
<dbReference type="Pfam" id="PF25504">
    <property type="entry name" value="HEAT_5MP1_2"/>
    <property type="match status" value="1"/>
</dbReference>
<dbReference type="InParanoid" id="J0DAQ6"/>
<evidence type="ECO:0000313" key="2">
    <source>
        <dbReference type="EMBL" id="EJD37527.1"/>
    </source>
</evidence>
<dbReference type="PROSITE" id="PS51363">
    <property type="entry name" value="W2"/>
    <property type="match status" value="1"/>
</dbReference>
<keyword evidence="3" id="KW-1185">Reference proteome</keyword>
<dbReference type="Proteomes" id="UP000006514">
    <property type="component" value="Unassembled WGS sequence"/>
</dbReference>
<dbReference type="PANTHER" id="PTHR14208:SF2">
    <property type="entry name" value="PROTEIN KRASAVIETZ"/>
    <property type="match status" value="1"/>
</dbReference>
<dbReference type="InterPro" id="IPR051245">
    <property type="entry name" value="eIF5-mimic_regulator"/>
</dbReference>
<dbReference type="Gene3D" id="1.25.40.180">
    <property type="match status" value="1"/>
</dbReference>
<dbReference type="SUPFAM" id="SSF48371">
    <property type="entry name" value="ARM repeat"/>
    <property type="match status" value="1"/>
</dbReference>
<dbReference type="InterPro" id="IPR057397">
    <property type="entry name" value="HEAT_5MP1_2"/>
</dbReference>
<reference evidence="3" key="1">
    <citation type="journal article" date="2012" name="Science">
        <title>The Paleozoic origin of enzymatic lignin decomposition reconstructed from 31 fungal genomes.</title>
        <authorList>
            <person name="Floudas D."/>
            <person name="Binder M."/>
            <person name="Riley R."/>
            <person name="Barry K."/>
            <person name="Blanchette R.A."/>
            <person name="Henrissat B."/>
            <person name="Martinez A.T."/>
            <person name="Otillar R."/>
            <person name="Spatafora J.W."/>
            <person name="Yadav J.S."/>
            <person name="Aerts A."/>
            <person name="Benoit I."/>
            <person name="Boyd A."/>
            <person name="Carlson A."/>
            <person name="Copeland A."/>
            <person name="Coutinho P.M."/>
            <person name="de Vries R.P."/>
            <person name="Ferreira P."/>
            <person name="Findley K."/>
            <person name="Foster B."/>
            <person name="Gaskell J."/>
            <person name="Glotzer D."/>
            <person name="Gorecki P."/>
            <person name="Heitman J."/>
            <person name="Hesse C."/>
            <person name="Hori C."/>
            <person name="Igarashi K."/>
            <person name="Jurgens J.A."/>
            <person name="Kallen N."/>
            <person name="Kersten P."/>
            <person name="Kohler A."/>
            <person name="Kuees U."/>
            <person name="Kumar T.K.A."/>
            <person name="Kuo A."/>
            <person name="LaButti K."/>
            <person name="Larrondo L.F."/>
            <person name="Lindquist E."/>
            <person name="Ling A."/>
            <person name="Lombard V."/>
            <person name="Lucas S."/>
            <person name="Lundell T."/>
            <person name="Martin R."/>
            <person name="McLaughlin D.J."/>
            <person name="Morgenstern I."/>
            <person name="Morin E."/>
            <person name="Murat C."/>
            <person name="Nagy L.G."/>
            <person name="Nolan M."/>
            <person name="Ohm R.A."/>
            <person name="Patyshakuliyeva A."/>
            <person name="Rokas A."/>
            <person name="Ruiz-Duenas F.J."/>
            <person name="Sabat G."/>
            <person name="Salamov A."/>
            <person name="Samejima M."/>
            <person name="Schmutz J."/>
            <person name="Slot J.C."/>
            <person name="St John F."/>
            <person name="Stenlid J."/>
            <person name="Sun H."/>
            <person name="Sun S."/>
            <person name="Syed K."/>
            <person name="Tsang A."/>
            <person name="Wiebenga A."/>
            <person name="Young D."/>
            <person name="Pisabarro A."/>
            <person name="Eastwood D.C."/>
            <person name="Martin F."/>
            <person name="Cullen D."/>
            <person name="Grigoriev I.V."/>
            <person name="Hibbett D.S."/>
        </authorList>
    </citation>
    <scope>NUCLEOTIDE SEQUENCE [LARGE SCALE GENOMIC DNA]</scope>
    <source>
        <strain evidence="3">TFB10046</strain>
    </source>
</reference>
<protein>
    <submittedName>
        <fullName evidence="2">ARM repeat-containing protein</fullName>
    </submittedName>
</protein>
<proteinExistence type="predicted"/>
<accession>J0DAQ6</accession>
<dbReference type="AlphaFoldDB" id="J0DAQ6"/>
<sequence>MPQNSVQRSITLKLEDLLDARLAQRAGKAALASIARVMVRKQSKINSDFRVLFFSRHLREQIVDHLATALRKGGTKEFTLFVPPKKRTAAHLQDHIKEIGISQRAKLQTVGAHQELISKLKEMYENDEAPEAIIETVKAWQTEHPGALADTDALISSIWQAMMASVDWSGARPDQIEALALREVKKFAPVLEPFCTTAKTQVALVNVVQLYCYEDRRIMKAFPQILKVLYNTDCISDQAIIYWYQKGAKPQGKQHFLAATELLVKYLEAQESEDDDEE</sequence>
<feature type="domain" description="W2" evidence="1">
    <location>
        <begin position="106"/>
        <end position="277"/>
    </location>
</feature>
<evidence type="ECO:0000259" key="1">
    <source>
        <dbReference type="PROSITE" id="PS51363"/>
    </source>
</evidence>
<dbReference type="eggNOG" id="KOG2297">
    <property type="taxonomic scope" value="Eukaryota"/>
</dbReference>
<dbReference type="InterPro" id="IPR003307">
    <property type="entry name" value="W2_domain"/>
</dbReference>
<dbReference type="EMBL" id="JH687839">
    <property type="protein sequence ID" value="EJD37527.1"/>
    <property type="molecule type" value="Genomic_DNA"/>
</dbReference>
<name>J0DAQ6_AURST</name>